<gene>
    <name evidence="1" type="ORF">DFR50_12614</name>
</gene>
<dbReference type="Gene3D" id="1.10.10.10">
    <property type="entry name" value="Winged helix-like DNA-binding domain superfamily/Winged helix DNA-binding domain"/>
    <property type="match status" value="1"/>
</dbReference>
<evidence type="ECO:0000313" key="1">
    <source>
        <dbReference type="EMBL" id="RBP08169.1"/>
    </source>
</evidence>
<dbReference type="RefSeq" id="WP_113891209.1">
    <property type="nucleotide sequence ID" value="NZ_QNRK01000026.1"/>
</dbReference>
<evidence type="ECO:0000313" key="2">
    <source>
        <dbReference type="Proteomes" id="UP000253529"/>
    </source>
</evidence>
<dbReference type="InterPro" id="IPR002481">
    <property type="entry name" value="FUR"/>
</dbReference>
<dbReference type="InterPro" id="IPR036388">
    <property type="entry name" value="WH-like_DNA-bd_sf"/>
</dbReference>
<reference evidence="1 2" key="1">
    <citation type="submission" date="2018-06" db="EMBL/GenBank/DDBJ databases">
        <title>Genomic Encyclopedia of Type Strains, Phase IV (KMG-IV): sequencing the most valuable type-strain genomes for metagenomic binning, comparative biology and taxonomic classification.</title>
        <authorList>
            <person name="Goeker M."/>
        </authorList>
    </citation>
    <scope>NUCLEOTIDE SEQUENCE [LARGE SCALE GENOMIC DNA]</scope>
    <source>
        <strain evidence="1 2">DSM 24875</strain>
    </source>
</reference>
<dbReference type="GO" id="GO:0008270">
    <property type="term" value="F:zinc ion binding"/>
    <property type="evidence" value="ECO:0007669"/>
    <property type="project" value="TreeGrafter"/>
</dbReference>
<dbReference type="Proteomes" id="UP000253529">
    <property type="component" value="Unassembled WGS sequence"/>
</dbReference>
<dbReference type="PANTHER" id="PTHR33202:SF7">
    <property type="entry name" value="FERRIC UPTAKE REGULATION PROTEIN"/>
    <property type="match status" value="1"/>
</dbReference>
<dbReference type="PANTHER" id="PTHR33202">
    <property type="entry name" value="ZINC UPTAKE REGULATION PROTEIN"/>
    <property type="match status" value="1"/>
</dbReference>
<accession>A0A366F342</accession>
<dbReference type="OrthoDB" id="9800477at2"/>
<dbReference type="GO" id="GO:1900376">
    <property type="term" value="P:regulation of secondary metabolite biosynthetic process"/>
    <property type="evidence" value="ECO:0007669"/>
    <property type="project" value="TreeGrafter"/>
</dbReference>
<comment type="caution">
    <text evidence="1">The sequence shown here is derived from an EMBL/GenBank/DDBJ whole genome shotgun (WGS) entry which is preliminary data.</text>
</comment>
<dbReference type="InterPro" id="IPR036390">
    <property type="entry name" value="WH_DNA-bd_sf"/>
</dbReference>
<organism evidence="1 2">
    <name type="scientific">Roseiarcus fermentans</name>
    <dbReference type="NCBI Taxonomy" id="1473586"/>
    <lineage>
        <taxon>Bacteria</taxon>
        <taxon>Pseudomonadati</taxon>
        <taxon>Pseudomonadota</taxon>
        <taxon>Alphaproteobacteria</taxon>
        <taxon>Hyphomicrobiales</taxon>
        <taxon>Roseiarcaceae</taxon>
        <taxon>Roseiarcus</taxon>
    </lineage>
</organism>
<sequence>MQASSSPEKQATDGYIRRRLTAAGVRPTRQRVDLGRVIFGGGDWHFTAETIYQQTRAIRFAPTLGTIYNTLNEFARCGLLREIAIYDAKLWYDTKTGPHFHFYREDTEALSDIPDAWLPTIDIPAPEGMEITAIDVIVRLKTI</sequence>
<dbReference type="GO" id="GO:0000976">
    <property type="term" value="F:transcription cis-regulatory region binding"/>
    <property type="evidence" value="ECO:0007669"/>
    <property type="project" value="TreeGrafter"/>
</dbReference>
<dbReference type="Pfam" id="PF01475">
    <property type="entry name" value="FUR"/>
    <property type="match status" value="1"/>
</dbReference>
<name>A0A366F342_9HYPH</name>
<dbReference type="AlphaFoldDB" id="A0A366F342"/>
<dbReference type="EMBL" id="QNRK01000026">
    <property type="protein sequence ID" value="RBP08169.1"/>
    <property type="molecule type" value="Genomic_DNA"/>
</dbReference>
<proteinExistence type="predicted"/>
<dbReference type="SUPFAM" id="SSF46785">
    <property type="entry name" value="Winged helix' DNA-binding domain"/>
    <property type="match status" value="1"/>
</dbReference>
<dbReference type="GO" id="GO:0045892">
    <property type="term" value="P:negative regulation of DNA-templated transcription"/>
    <property type="evidence" value="ECO:0007669"/>
    <property type="project" value="TreeGrafter"/>
</dbReference>
<dbReference type="GO" id="GO:0003700">
    <property type="term" value="F:DNA-binding transcription factor activity"/>
    <property type="evidence" value="ECO:0007669"/>
    <property type="project" value="InterPro"/>
</dbReference>
<keyword evidence="2" id="KW-1185">Reference proteome</keyword>
<protein>
    <submittedName>
        <fullName evidence="1">Fur family iron response transcriptional regulator</fullName>
    </submittedName>
</protein>